<dbReference type="GO" id="GO:0005886">
    <property type="term" value="C:plasma membrane"/>
    <property type="evidence" value="ECO:0007669"/>
    <property type="project" value="UniProtKB-SubCell"/>
</dbReference>
<evidence type="ECO:0000256" key="7">
    <source>
        <dbReference type="ARBA" id="ARBA00029447"/>
    </source>
</evidence>
<dbReference type="PANTHER" id="PTHR32089:SF112">
    <property type="entry name" value="LYSOZYME-LIKE PROTEIN-RELATED"/>
    <property type="match status" value="1"/>
</dbReference>
<reference evidence="12" key="1">
    <citation type="journal article" date="2020" name="mSystems">
        <title>Genome- and Community-Level Interaction Insights into Carbon Utilization and Element Cycling Functions of Hydrothermarchaeota in Hydrothermal Sediment.</title>
        <authorList>
            <person name="Zhou Z."/>
            <person name="Liu Y."/>
            <person name="Xu W."/>
            <person name="Pan J."/>
            <person name="Luo Z.H."/>
            <person name="Li M."/>
        </authorList>
    </citation>
    <scope>NUCLEOTIDE SEQUENCE [LARGE SCALE GENOMIC DNA]</scope>
    <source>
        <strain evidence="12">HyVt-483</strain>
    </source>
</reference>
<dbReference type="InterPro" id="IPR004089">
    <property type="entry name" value="MCPsignal_dom"/>
</dbReference>
<dbReference type="InterPro" id="IPR029095">
    <property type="entry name" value="NarX-like_N"/>
</dbReference>
<keyword evidence="2" id="KW-0997">Cell inner membrane</keyword>
<gene>
    <name evidence="12" type="ORF">ENJ40_03160</name>
</gene>
<evidence type="ECO:0000256" key="3">
    <source>
        <dbReference type="ARBA" id="ARBA00022692"/>
    </source>
</evidence>
<evidence type="ECO:0000256" key="6">
    <source>
        <dbReference type="ARBA" id="ARBA00023224"/>
    </source>
</evidence>
<protein>
    <recommendedName>
        <fullName evidence="13">Methyl-accepting transducer domain-containing protein</fullName>
    </recommendedName>
</protein>
<keyword evidence="2" id="KW-1003">Cell membrane</keyword>
<dbReference type="Pfam" id="PF13675">
    <property type="entry name" value="PilJ"/>
    <property type="match status" value="1"/>
</dbReference>
<feature type="transmembrane region" description="Helical" evidence="9">
    <location>
        <begin position="12"/>
        <end position="33"/>
    </location>
</feature>
<keyword evidence="3 9" id="KW-0812">Transmembrane</keyword>
<name>A0A7C3H403_9BACT</name>
<dbReference type="GO" id="GO:0007165">
    <property type="term" value="P:signal transduction"/>
    <property type="evidence" value="ECO:0007669"/>
    <property type="project" value="UniProtKB-KW"/>
</dbReference>
<evidence type="ECO:0000256" key="2">
    <source>
        <dbReference type="ARBA" id="ARBA00022519"/>
    </source>
</evidence>
<feature type="domain" description="Methyl-accepting transducer" evidence="10">
    <location>
        <begin position="262"/>
        <end position="491"/>
    </location>
</feature>
<keyword evidence="5 9" id="KW-0472">Membrane</keyword>
<evidence type="ECO:0000256" key="4">
    <source>
        <dbReference type="ARBA" id="ARBA00022989"/>
    </source>
</evidence>
<sequence length="633" mass="71143">MKSRFSLGTFLGLSFFSAILIQVLGILLVLHLFSYQSHLSVALNISGRQRMLTQKLTKEIFIYVKNPTPEARERFLKSAELFNRSLYALRNGSEEMMLARLTDARAIRKWKECEEVWKKFYYHVQELARTTPGTPEFERHLTYIREHNLEVLQKAHAFVLALQSLSLRRIRYTEIFLGAFLLVAIIGASGSFLLVKRWFLGPFTRFVFGFEKMASGDLTVEFEEAPRIREIQILSLAARRLRTAFGEAFATIRAQTDLQKATSGIIQEAISRVAQETTRTDELATQVANISRSVQEALELTTHSARELSQAINEISENVTVAAQASEEARNKAEAADAAMKGLSERTREVDVVVQTIKEITEQTKLLALNATIEAARAGEAGKGFAVVANEVKELAKQTEEATERITRVMENIRSGAEETAEAVTEISSAVADLSDRAAAIASAVEEQTAVVNDLTHRIEDVSGEAIELSKVSDDLAHSGKALDRAVSQVQASLEALDDTVKSSHETIQLFRLGQKPAELFTLDEKTLPKVVLLGHRGWAARFIEAVLRGRAPAVERDARRCLLGRALSHPRFSPLFREIEEDHARLHSLVSEWERYLRENQPDPMERINWFKERLRPLLDRICGYVKTRVSA</sequence>
<keyword evidence="6 8" id="KW-0807">Transducer</keyword>
<evidence type="ECO:0000256" key="1">
    <source>
        <dbReference type="ARBA" id="ARBA00004429"/>
    </source>
</evidence>
<feature type="domain" description="T-SNARE coiled-coil homology" evidence="11">
    <location>
        <begin position="414"/>
        <end position="463"/>
    </location>
</feature>
<dbReference type="PRINTS" id="PR00260">
    <property type="entry name" value="CHEMTRNSDUCR"/>
</dbReference>
<dbReference type="Proteomes" id="UP000886043">
    <property type="component" value="Unassembled WGS sequence"/>
</dbReference>
<comment type="subcellular location">
    <subcellularLocation>
        <location evidence="1">Cell inner membrane</location>
        <topology evidence="1">Multi-pass membrane protein</topology>
    </subcellularLocation>
</comment>
<dbReference type="AlphaFoldDB" id="A0A7C3H403"/>
<dbReference type="InterPro" id="IPR000727">
    <property type="entry name" value="T_SNARE_dom"/>
</dbReference>
<dbReference type="SUPFAM" id="SSF58104">
    <property type="entry name" value="Methyl-accepting chemotaxis protein (MCP) signaling domain"/>
    <property type="match status" value="1"/>
</dbReference>
<dbReference type="PROSITE" id="PS50111">
    <property type="entry name" value="CHEMOTAXIS_TRANSDUC_2"/>
    <property type="match status" value="1"/>
</dbReference>
<dbReference type="EMBL" id="DRMH01000035">
    <property type="protein sequence ID" value="HFC97445.1"/>
    <property type="molecule type" value="Genomic_DNA"/>
</dbReference>
<dbReference type="Gene3D" id="1.10.287.950">
    <property type="entry name" value="Methyl-accepting chemotaxis protein"/>
    <property type="match status" value="1"/>
</dbReference>
<dbReference type="GO" id="GO:0006935">
    <property type="term" value="P:chemotaxis"/>
    <property type="evidence" value="ECO:0007669"/>
    <property type="project" value="InterPro"/>
</dbReference>
<proteinExistence type="inferred from homology"/>
<keyword evidence="4 9" id="KW-1133">Transmembrane helix</keyword>
<comment type="similarity">
    <text evidence="7">Belongs to the methyl-accepting chemotaxis (MCP) protein family.</text>
</comment>
<evidence type="ECO:0000256" key="5">
    <source>
        <dbReference type="ARBA" id="ARBA00023136"/>
    </source>
</evidence>
<dbReference type="SMART" id="SM00283">
    <property type="entry name" value="MA"/>
    <property type="match status" value="1"/>
</dbReference>
<feature type="transmembrane region" description="Helical" evidence="9">
    <location>
        <begin position="175"/>
        <end position="195"/>
    </location>
</feature>
<dbReference type="InterPro" id="IPR004090">
    <property type="entry name" value="Chemotax_Me-accpt_rcpt"/>
</dbReference>
<evidence type="ECO:0000256" key="8">
    <source>
        <dbReference type="PROSITE-ProRule" id="PRU00284"/>
    </source>
</evidence>
<dbReference type="GO" id="GO:0004888">
    <property type="term" value="F:transmembrane signaling receptor activity"/>
    <property type="evidence" value="ECO:0007669"/>
    <property type="project" value="InterPro"/>
</dbReference>
<evidence type="ECO:0000256" key="9">
    <source>
        <dbReference type="SAM" id="Phobius"/>
    </source>
</evidence>
<evidence type="ECO:0000259" key="11">
    <source>
        <dbReference type="PROSITE" id="PS50192"/>
    </source>
</evidence>
<accession>A0A7C3H403</accession>
<organism evidence="12">
    <name type="scientific">Thermosulfurimonas dismutans</name>
    <dbReference type="NCBI Taxonomy" id="999894"/>
    <lineage>
        <taxon>Bacteria</taxon>
        <taxon>Pseudomonadati</taxon>
        <taxon>Thermodesulfobacteriota</taxon>
        <taxon>Thermodesulfobacteria</taxon>
        <taxon>Thermodesulfobacteriales</taxon>
        <taxon>Thermodesulfobacteriaceae</taxon>
        <taxon>Thermosulfurimonas</taxon>
    </lineage>
</organism>
<evidence type="ECO:0000313" key="12">
    <source>
        <dbReference type="EMBL" id="HFC97445.1"/>
    </source>
</evidence>
<evidence type="ECO:0000259" key="10">
    <source>
        <dbReference type="PROSITE" id="PS50111"/>
    </source>
</evidence>
<comment type="caution">
    <text evidence="12">The sequence shown here is derived from an EMBL/GenBank/DDBJ whole genome shotgun (WGS) entry which is preliminary data.</text>
</comment>
<dbReference type="PANTHER" id="PTHR32089">
    <property type="entry name" value="METHYL-ACCEPTING CHEMOTAXIS PROTEIN MCPB"/>
    <property type="match status" value="1"/>
</dbReference>
<dbReference type="PROSITE" id="PS50192">
    <property type="entry name" value="T_SNARE"/>
    <property type="match status" value="1"/>
</dbReference>
<dbReference type="Pfam" id="PF00015">
    <property type="entry name" value="MCPsignal"/>
    <property type="match status" value="1"/>
</dbReference>
<evidence type="ECO:0008006" key="13">
    <source>
        <dbReference type="Google" id="ProtNLM"/>
    </source>
</evidence>